<evidence type="ECO:0000256" key="2">
    <source>
        <dbReference type="SAM" id="MobiDB-lite"/>
    </source>
</evidence>
<dbReference type="InterPro" id="IPR029063">
    <property type="entry name" value="SAM-dependent_MTases_sf"/>
</dbReference>
<dbReference type="EMBL" id="JBHUFL010000001">
    <property type="protein sequence ID" value="MFD1833715.1"/>
    <property type="molecule type" value="Genomic_DNA"/>
</dbReference>
<dbReference type="SUPFAM" id="SSF53335">
    <property type="entry name" value="S-adenosyl-L-methionine-dependent methyltransferases"/>
    <property type="match status" value="1"/>
</dbReference>
<sequence length="282" mass="30366">MPPRARRRSGASSAGSSPFPHLGPLGEVVPVSTGVVRLEQESDGSVLLEVNGVPSSHLHPDPRHLVFEYMRWMLLAIDLHLDTSGDDAPQLAHLGGGGCSLPRAIAALRPRSRQIVVELDALLAEHVRTWFDLPRSPQLRIRVDDAAVALADWREDRFDVLVRDVFAGDRTPDSLVSRGAAEHADRVLREGGLYLANCAAAPGTGLLADEVATLSTVFEHVGVIAEPAHLSGKRRGNAVLLASAHPLPDGLDRALRSDAVSVRLARPEQVTALRRSGRVLEQ</sequence>
<dbReference type="PANTHER" id="PTHR43317:SF1">
    <property type="entry name" value="THERMOSPERMINE SYNTHASE ACAULIS5"/>
    <property type="match status" value="1"/>
</dbReference>
<dbReference type="Proteomes" id="UP001597280">
    <property type="component" value="Unassembled WGS sequence"/>
</dbReference>
<accession>A0ABW4PU82</accession>
<evidence type="ECO:0000313" key="4">
    <source>
        <dbReference type="Proteomes" id="UP001597280"/>
    </source>
</evidence>
<dbReference type="PANTHER" id="PTHR43317">
    <property type="entry name" value="THERMOSPERMINE SYNTHASE ACAULIS5"/>
    <property type="match status" value="1"/>
</dbReference>
<dbReference type="RefSeq" id="WP_137771231.1">
    <property type="nucleotide sequence ID" value="NZ_BAAAIS010000001.1"/>
</dbReference>
<evidence type="ECO:0000313" key="3">
    <source>
        <dbReference type="EMBL" id="MFD1833715.1"/>
    </source>
</evidence>
<keyword evidence="4" id="KW-1185">Reference proteome</keyword>
<dbReference type="NCBIfam" id="NF037959">
    <property type="entry name" value="MFS_SpdSyn"/>
    <property type="match status" value="1"/>
</dbReference>
<feature type="region of interest" description="Disordered" evidence="2">
    <location>
        <begin position="1"/>
        <end position="25"/>
    </location>
</feature>
<reference evidence="4" key="1">
    <citation type="journal article" date="2019" name="Int. J. Syst. Evol. Microbiol.">
        <title>The Global Catalogue of Microorganisms (GCM) 10K type strain sequencing project: providing services to taxonomists for standard genome sequencing and annotation.</title>
        <authorList>
            <consortium name="The Broad Institute Genomics Platform"/>
            <consortium name="The Broad Institute Genome Sequencing Center for Infectious Disease"/>
            <person name="Wu L."/>
            <person name="Ma J."/>
        </authorList>
    </citation>
    <scope>NUCLEOTIDE SEQUENCE [LARGE SCALE GENOMIC DNA]</scope>
    <source>
        <strain evidence="4">JCM 11650</strain>
    </source>
</reference>
<protein>
    <submittedName>
        <fullName evidence="3">Spermidine synthase</fullName>
    </submittedName>
</protein>
<comment type="caution">
    <text evidence="3">The sequence shown here is derived from an EMBL/GenBank/DDBJ whole genome shotgun (WGS) entry which is preliminary data.</text>
</comment>
<keyword evidence="1" id="KW-0620">Polyamine biosynthesis</keyword>
<proteinExistence type="predicted"/>
<name>A0ABW4PU82_9MICO</name>
<gene>
    <name evidence="3" type="ORF">ACFSDA_01385</name>
</gene>
<evidence type="ECO:0000256" key="1">
    <source>
        <dbReference type="ARBA" id="ARBA00023115"/>
    </source>
</evidence>
<dbReference type="Gene3D" id="3.40.50.150">
    <property type="entry name" value="Vaccinia Virus protein VP39"/>
    <property type="match status" value="1"/>
</dbReference>
<organism evidence="3 4">
    <name type="scientific">Brachybacterium rhamnosum</name>
    <dbReference type="NCBI Taxonomy" id="173361"/>
    <lineage>
        <taxon>Bacteria</taxon>
        <taxon>Bacillati</taxon>
        <taxon>Actinomycetota</taxon>
        <taxon>Actinomycetes</taxon>
        <taxon>Micrococcales</taxon>
        <taxon>Dermabacteraceae</taxon>
        <taxon>Brachybacterium</taxon>
    </lineage>
</organism>